<dbReference type="InterPro" id="IPR036291">
    <property type="entry name" value="NAD(P)-bd_dom_sf"/>
</dbReference>
<reference evidence="5" key="1">
    <citation type="submission" date="2025-08" db="UniProtKB">
        <authorList>
            <consortium name="Ensembl"/>
        </authorList>
    </citation>
    <scope>IDENTIFICATION</scope>
</reference>
<dbReference type="Ensembl" id="ENSEBUT00000015286.1">
    <property type="protein sequence ID" value="ENSEBUP00000014709.1"/>
    <property type="gene ID" value="ENSEBUG00000009267.1"/>
</dbReference>
<organism evidence="5 6">
    <name type="scientific">Eptatretus burgeri</name>
    <name type="common">Inshore hagfish</name>
    <dbReference type="NCBI Taxonomy" id="7764"/>
    <lineage>
        <taxon>Eukaryota</taxon>
        <taxon>Metazoa</taxon>
        <taxon>Chordata</taxon>
        <taxon>Craniata</taxon>
        <taxon>Vertebrata</taxon>
        <taxon>Cyclostomata</taxon>
        <taxon>Myxini</taxon>
        <taxon>Myxiniformes</taxon>
        <taxon>Myxinidae</taxon>
        <taxon>Eptatretinae</taxon>
        <taxon>Eptatretus</taxon>
    </lineage>
</organism>
<dbReference type="GO" id="GO:0016491">
    <property type="term" value="F:oxidoreductase activity"/>
    <property type="evidence" value="ECO:0007669"/>
    <property type="project" value="UniProtKB-KW"/>
</dbReference>
<dbReference type="GeneTree" id="ENSGT00940000163363"/>
<evidence type="ECO:0000256" key="3">
    <source>
        <dbReference type="RuleBase" id="RU000363"/>
    </source>
</evidence>
<dbReference type="GO" id="GO:0005737">
    <property type="term" value="C:cytoplasm"/>
    <property type="evidence" value="ECO:0007669"/>
    <property type="project" value="TreeGrafter"/>
</dbReference>
<evidence type="ECO:0000256" key="1">
    <source>
        <dbReference type="ARBA" id="ARBA00022857"/>
    </source>
</evidence>
<dbReference type="Pfam" id="PF00106">
    <property type="entry name" value="adh_short"/>
    <property type="match status" value="1"/>
</dbReference>
<evidence type="ECO:0000256" key="2">
    <source>
        <dbReference type="ARBA" id="ARBA00023002"/>
    </source>
</evidence>
<dbReference type="InterPro" id="IPR051468">
    <property type="entry name" value="Fungal_SecMetab_SDRs"/>
</dbReference>
<reference evidence="5" key="2">
    <citation type="submission" date="2025-09" db="UniProtKB">
        <authorList>
            <consortium name="Ensembl"/>
        </authorList>
    </citation>
    <scope>IDENTIFICATION</scope>
</reference>
<dbReference type="SUPFAM" id="SSF51735">
    <property type="entry name" value="NAD(P)-binding Rossmann-fold domains"/>
    <property type="match status" value="1"/>
</dbReference>
<evidence type="ECO:0000256" key="4">
    <source>
        <dbReference type="SAM" id="MobiDB-lite"/>
    </source>
</evidence>
<evidence type="ECO:0000313" key="5">
    <source>
        <dbReference type="Ensembl" id="ENSEBUP00000014709.1"/>
    </source>
</evidence>
<proteinExistence type="inferred from homology"/>
<accession>A0A8C4QH67</accession>
<dbReference type="Proteomes" id="UP000694388">
    <property type="component" value="Unplaced"/>
</dbReference>
<feature type="region of interest" description="Disordered" evidence="4">
    <location>
        <begin position="1"/>
        <end position="23"/>
    </location>
</feature>
<dbReference type="InterPro" id="IPR002347">
    <property type="entry name" value="SDR_fam"/>
</dbReference>
<protein>
    <recommendedName>
        <fullName evidence="7">C-factor</fullName>
    </recommendedName>
</protein>
<dbReference type="PANTHER" id="PTHR43544:SF7">
    <property type="entry name" value="NADB-LER2"/>
    <property type="match status" value="1"/>
</dbReference>
<dbReference type="PANTHER" id="PTHR43544">
    <property type="entry name" value="SHORT-CHAIN DEHYDROGENASE/REDUCTASE"/>
    <property type="match status" value="1"/>
</dbReference>
<keyword evidence="6" id="KW-1185">Reference proteome</keyword>
<sequence length="328" mass="35790">MAVKCSGMAPPTSSRQPITGHATGEGGYRVQEGCVYIYTQIWSWTFVRITSLSVSRSPLGRWTREDSLLEMWMLPHHPSPPPHHSKPCIVCEPANLKPPPASSLLKSSPAFLLSIRAWCHSEELQNLAHQYPNIEIIKLDVEDWSSIETAAKKADELCGKGGLNLLVNNAGVNPMDSLKSGFHFQPSDMELAVRINTLGPIQMTKALLPVLRRSAKMTSNGKTIVVNISSTAGSIKHVASNYKLGNLIPYRVSKAGLNMASACMAEELRADGIICFSLHPGWVRTDMGGQKAPLSVQESVASCLKVIKNLTIQDTGSFLSYDGEVLPW</sequence>
<evidence type="ECO:0000313" key="6">
    <source>
        <dbReference type="Proteomes" id="UP000694388"/>
    </source>
</evidence>
<keyword evidence="2" id="KW-0560">Oxidoreductase</keyword>
<dbReference type="AlphaFoldDB" id="A0A8C4QH67"/>
<dbReference type="CDD" id="cd05325">
    <property type="entry name" value="carb_red_sniffer_like_SDR_c"/>
    <property type="match status" value="1"/>
</dbReference>
<comment type="similarity">
    <text evidence="3">Belongs to the short-chain dehydrogenases/reductases (SDR) family.</text>
</comment>
<dbReference type="PRINTS" id="PR00080">
    <property type="entry name" value="SDRFAMILY"/>
</dbReference>
<dbReference type="Gene3D" id="3.40.50.720">
    <property type="entry name" value="NAD(P)-binding Rossmann-like Domain"/>
    <property type="match status" value="1"/>
</dbReference>
<evidence type="ECO:0008006" key="7">
    <source>
        <dbReference type="Google" id="ProtNLM"/>
    </source>
</evidence>
<keyword evidence="1" id="KW-0521">NADP</keyword>
<name>A0A8C4QH67_EPTBU</name>